<comment type="caution">
    <text evidence="1">The sequence shown here is derived from an EMBL/GenBank/DDBJ whole genome shotgun (WGS) entry which is preliminary data.</text>
</comment>
<evidence type="ECO:0000313" key="2">
    <source>
        <dbReference type="Proteomes" id="UP000466307"/>
    </source>
</evidence>
<name>A0A7K3LPG1_9ACTN</name>
<dbReference type="AlphaFoldDB" id="A0A7K3LPG1"/>
<reference evidence="1 2" key="1">
    <citation type="submission" date="2020-01" db="EMBL/GenBank/DDBJ databases">
        <title>Investigation of new actinobacteria for the biodesulphurisation of diesel fuel.</title>
        <authorList>
            <person name="Athi Narayanan S.M."/>
        </authorList>
    </citation>
    <scope>NUCLEOTIDE SEQUENCE [LARGE SCALE GENOMIC DNA]</scope>
    <source>
        <strain evidence="1 2">213E</strain>
    </source>
</reference>
<proteinExistence type="predicted"/>
<dbReference type="RefSeq" id="WP_053776435.1">
    <property type="nucleotide sequence ID" value="NZ_JAADZU010000017.1"/>
</dbReference>
<organism evidence="1 2">
    <name type="scientific">Gordonia desulfuricans</name>
    <dbReference type="NCBI Taxonomy" id="89051"/>
    <lineage>
        <taxon>Bacteria</taxon>
        <taxon>Bacillati</taxon>
        <taxon>Actinomycetota</taxon>
        <taxon>Actinomycetes</taxon>
        <taxon>Mycobacteriales</taxon>
        <taxon>Gordoniaceae</taxon>
        <taxon>Gordonia</taxon>
    </lineage>
</organism>
<dbReference type="EMBL" id="JAADZU010000017">
    <property type="protein sequence ID" value="NDK89427.1"/>
    <property type="molecule type" value="Genomic_DNA"/>
</dbReference>
<evidence type="ECO:0000313" key="1">
    <source>
        <dbReference type="EMBL" id="NDK89427.1"/>
    </source>
</evidence>
<protein>
    <submittedName>
        <fullName evidence="1">DUF4192 domain-containing protein</fullName>
    </submittedName>
</protein>
<gene>
    <name evidence="1" type="ORF">GYA93_07500</name>
</gene>
<keyword evidence="2" id="KW-1185">Reference proteome</keyword>
<sequence length="400" mass="43555">MNQPHHLPRPASSRPTATGLLTAVPGLLGFIPESSLVLISMREQNRVHATMRYDLSLGSDGWPDDDLLAVLDRLGRIVAGQAPEFIVGAIADNRFSPRDERYHRVLATADGFFAAAGGIAHGFVVTEFEEHAPWELIWQGEGPSRVETGVGEAGRDVRGWPARRIAGTMGDPHIAPTAVRHAVDTGRRLLARRSEIAEMLAPLPHCESEDCAVTGPYRVRSRAETAITGFGDITDFVGITELDPVWGDRITRDRRALLATVMGVLRSRPRLDCPTVSELELAITTPAVRDALLACAVTDLRMDAEWLWRMLTRRLTGHGRAQAATLLGHLYYIAGEGSYAGVTIDIAREADPHARLAELLDSALRSGEHPQMLWEMISESRAAAAALGVELPAITLDRTA</sequence>
<dbReference type="InterPro" id="IPR025447">
    <property type="entry name" value="DUF4192"/>
</dbReference>
<dbReference type="Pfam" id="PF13830">
    <property type="entry name" value="DUF4192"/>
    <property type="match status" value="1"/>
</dbReference>
<dbReference type="Proteomes" id="UP000466307">
    <property type="component" value="Unassembled WGS sequence"/>
</dbReference>
<accession>A0A7K3LPG1</accession>